<sequence length="210" mass="23403">MTWKPCEDLEPLRPAPPVNAWFYDPFTTLVGTVWKRHGRLGGNSYILDGRLTIRKDGGMQTGGLWRVDPRGGISPFRFSVRMNIQNPGMIFTISFFGSEAIMAITWRTPNLIYIEGTGPCGAISIPDYFATDIIWTAVCFGTEISLFMDGQLLCGVHTCPRSYVYGNMVLTIATASKPGRVRISDFAIEDLGRNTYAEWKERGVLSPQPP</sequence>
<name>A0A0F9NG24_9ZZZZ</name>
<proteinExistence type="predicted"/>
<evidence type="ECO:0000313" key="1">
    <source>
        <dbReference type="EMBL" id="KKM87700.1"/>
    </source>
</evidence>
<organism evidence="1">
    <name type="scientific">marine sediment metagenome</name>
    <dbReference type="NCBI Taxonomy" id="412755"/>
    <lineage>
        <taxon>unclassified sequences</taxon>
        <taxon>metagenomes</taxon>
        <taxon>ecological metagenomes</taxon>
    </lineage>
</organism>
<evidence type="ECO:0008006" key="2">
    <source>
        <dbReference type="Google" id="ProtNLM"/>
    </source>
</evidence>
<gene>
    <name evidence="1" type="ORF">LCGC14_1266260</name>
</gene>
<comment type="caution">
    <text evidence="1">The sequence shown here is derived from an EMBL/GenBank/DDBJ whole genome shotgun (WGS) entry which is preliminary data.</text>
</comment>
<protein>
    <recommendedName>
        <fullName evidence="2">GH16 domain-containing protein</fullName>
    </recommendedName>
</protein>
<dbReference type="AlphaFoldDB" id="A0A0F9NG24"/>
<dbReference type="EMBL" id="LAZR01007066">
    <property type="protein sequence ID" value="KKM87700.1"/>
    <property type="molecule type" value="Genomic_DNA"/>
</dbReference>
<reference evidence="1" key="1">
    <citation type="journal article" date="2015" name="Nature">
        <title>Complex archaea that bridge the gap between prokaryotes and eukaryotes.</title>
        <authorList>
            <person name="Spang A."/>
            <person name="Saw J.H."/>
            <person name="Jorgensen S.L."/>
            <person name="Zaremba-Niedzwiedzka K."/>
            <person name="Martijn J."/>
            <person name="Lind A.E."/>
            <person name="van Eijk R."/>
            <person name="Schleper C."/>
            <person name="Guy L."/>
            <person name="Ettema T.J."/>
        </authorList>
    </citation>
    <scope>NUCLEOTIDE SEQUENCE</scope>
</reference>
<accession>A0A0F9NG24</accession>